<sequence>MHTARLGRTRANIEIDERVCFTVYEMGRLLPAAAALNFSVEYASLVIFGTATRISNEKQATDALHLLLQKYAPHLQLGQDYRAVTPEELTRTSVYRIAIEEWSGKKKEVPADFPGAYTYSY</sequence>
<evidence type="ECO:0000313" key="2">
    <source>
        <dbReference type="Proteomes" id="UP000612362"/>
    </source>
</evidence>
<dbReference type="Gene3D" id="2.30.110.10">
    <property type="entry name" value="Electron Transport, Fmn-binding Protein, Chain A"/>
    <property type="match status" value="1"/>
</dbReference>
<comment type="caution">
    <text evidence="1">The sequence shown here is derived from an EMBL/GenBank/DDBJ whole genome shotgun (WGS) entry which is preliminary data.</text>
</comment>
<dbReference type="Proteomes" id="UP000612362">
    <property type="component" value="Unassembled WGS sequence"/>
</dbReference>
<dbReference type="InterPro" id="IPR012349">
    <property type="entry name" value="Split_barrel_FMN-bd"/>
</dbReference>
<dbReference type="InterPro" id="IPR024747">
    <property type="entry name" value="Pyridox_Oxase-rel"/>
</dbReference>
<reference evidence="1" key="1">
    <citation type="submission" date="2020-10" db="EMBL/GenBank/DDBJ databases">
        <title>Taxonomic study of unclassified bacteria belonging to the class Ktedonobacteria.</title>
        <authorList>
            <person name="Yabe S."/>
            <person name="Wang C.M."/>
            <person name="Zheng Y."/>
            <person name="Sakai Y."/>
            <person name="Cavaletti L."/>
            <person name="Monciardini P."/>
            <person name="Donadio S."/>
        </authorList>
    </citation>
    <scope>NUCLEOTIDE SEQUENCE</scope>
    <source>
        <strain evidence="1">SOSP1-1</strain>
    </source>
</reference>
<evidence type="ECO:0000313" key="1">
    <source>
        <dbReference type="EMBL" id="GHO50710.1"/>
    </source>
</evidence>
<dbReference type="PANTHER" id="PTHR34071">
    <property type="entry name" value="5-NITROIMIDAZOLE ANTIBIOTICS RESISTANCE PROTEIN, NIMA-FAMILY-RELATED PROTEIN-RELATED"/>
    <property type="match status" value="1"/>
</dbReference>
<proteinExistence type="predicted"/>
<gene>
    <name evidence="1" type="ORF">KSX_88730</name>
</gene>
<keyword evidence="2" id="KW-1185">Reference proteome</keyword>
<dbReference type="Pfam" id="PF12900">
    <property type="entry name" value="Pyridox_ox_2"/>
    <property type="match status" value="1"/>
</dbReference>
<accession>A0A8J3MWU1</accession>
<protein>
    <submittedName>
        <fullName evidence="1">Uncharacterized protein</fullName>
    </submittedName>
</protein>
<organism evidence="1 2">
    <name type="scientific">Ktedonospora formicarum</name>
    <dbReference type="NCBI Taxonomy" id="2778364"/>
    <lineage>
        <taxon>Bacteria</taxon>
        <taxon>Bacillati</taxon>
        <taxon>Chloroflexota</taxon>
        <taxon>Ktedonobacteria</taxon>
        <taxon>Ktedonobacterales</taxon>
        <taxon>Ktedonobacteraceae</taxon>
        <taxon>Ktedonospora</taxon>
    </lineage>
</organism>
<dbReference type="PANTHER" id="PTHR34071:SF2">
    <property type="entry name" value="FLAVIN-NUCLEOTIDE-BINDING PROTEIN"/>
    <property type="match status" value="1"/>
</dbReference>
<dbReference type="EMBL" id="BNJF01000009">
    <property type="protein sequence ID" value="GHO50710.1"/>
    <property type="molecule type" value="Genomic_DNA"/>
</dbReference>
<dbReference type="SUPFAM" id="SSF50475">
    <property type="entry name" value="FMN-binding split barrel"/>
    <property type="match status" value="1"/>
</dbReference>
<dbReference type="AlphaFoldDB" id="A0A8J3MWU1"/>
<name>A0A8J3MWU1_9CHLR</name>